<dbReference type="GO" id="GO:0008168">
    <property type="term" value="F:methyltransferase activity"/>
    <property type="evidence" value="ECO:0007669"/>
    <property type="project" value="UniProtKB-KW"/>
</dbReference>
<evidence type="ECO:0000256" key="4">
    <source>
        <dbReference type="ARBA" id="ARBA00022679"/>
    </source>
</evidence>
<dbReference type="Gene3D" id="3.10.110.10">
    <property type="entry name" value="Ubiquitin Conjugating Enzyme"/>
    <property type="match status" value="1"/>
</dbReference>
<dbReference type="PANTHER" id="PTHR46111">
    <property type="entry name" value="RIBOSOMAL RNA SMALL SUBUNIT METHYLTRANSFERASE I"/>
    <property type="match status" value="1"/>
</dbReference>
<dbReference type="CDD" id="cd23808">
    <property type="entry name" value="UBCc_UBE2W"/>
    <property type="match status" value="1"/>
</dbReference>
<keyword evidence="10" id="KW-1185">Reference proteome</keyword>
<dbReference type="SMART" id="SM00212">
    <property type="entry name" value="UBCc"/>
    <property type="match status" value="1"/>
</dbReference>
<dbReference type="Gene3D" id="3.40.1010.10">
    <property type="entry name" value="Cobalt-precorrin-4 Transmethylase, Domain 1"/>
    <property type="match status" value="2"/>
</dbReference>
<keyword evidence="1" id="KW-0963">Cytoplasm</keyword>
<dbReference type="AlphaFoldDB" id="A0A5N5HJL2"/>
<dbReference type="InterPro" id="IPR014776">
    <property type="entry name" value="4pyrrole_Mease_sub2"/>
</dbReference>
<dbReference type="Proteomes" id="UP000327157">
    <property type="component" value="Chromosome 8"/>
</dbReference>
<reference evidence="9 10" key="3">
    <citation type="submission" date="2019-11" db="EMBL/GenBank/DDBJ databases">
        <title>A de novo genome assembly of a pear dwarfing rootstock.</title>
        <authorList>
            <person name="Wang F."/>
            <person name="Wang J."/>
            <person name="Li S."/>
            <person name="Zhang Y."/>
            <person name="Fang M."/>
            <person name="Ma L."/>
            <person name="Zhao Y."/>
            <person name="Jiang S."/>
        </authorList>
    </citation>
    <scope>NUCLEOTIDE SEQUENCE [LARGE SCALE GENOMIC DNA]</scope>
    <source>
        <strain evidence="9">S2</strain>
        <tissue evidence="9">Leaf</tissue>
    </source>
</reference>
<dbReference type="PROSITE" id="PS00183">
    <property type="entry name" value="UBC_1"/>
    <property type="match status" value="1"/>
</dbReference>
<dbReference type="Pfam" id="PF00179">
    <property type="entry name" value="UQ_con"/>
    <property type="match status" value="1"/>
</dbReference>
<dbReference type="CDD" id="cd11648">
    <property type="entry name" value="RsmI"/>
    <property type="match status" value="1"/>
</dbReference>
<dbReference type="Gene3D" id="3.30.950.10">
    <property type="entry name" value="Methyltransferase, Cobalt-precorrin-4 Transmethylase, Domain 2"/>
    <property type="match status" value="1"/>
</dbReference>
<dbReference type="InterPro" id="IPR035996">
    <property type="entry name" value="4pyrrol_Methylase_sf"/>
</dbReference>
<comment type="caution">
    <text evidence="9">The sequence shown here is derived from an EMBL/GenBank/DDBJ whole genome shotgun (WGS) entry which is preliminary data.</text>
</comment>
<dbReference type="InterPro" id="IPR016135">
    <property type="entry name" value="UBQ-conjugating_enzyme/RWD"/>
</dbReference>
<dbReference type="OrthoDB" id="289942at2759"/>
<evidence type="ECO:0000313" key="10">
    <source>
        <dbReference type="Proteomes" id="UP000327157"/>
    </source>
</evidence>
<keyword evidence="3" id="KW-0489">Methyltransferase</keyword>
<dbReference type="Pfam" id="PF00590">
    <property type="entry name" value="TP_methylase"/>
    <property type="match status" value="1"/>
</dbReference>
<dbReference type="EMBL" id="SMOL01000148">
    <property type="protein sequence ID" value="KAB2628169.1"/>
    <property type="molecule type" value="Genomic_DNA"/>
</dbReference>
<dbReference type="InterPro" id="IPR000608">
    <property type="entry name" value="UBC"/>
</dbReference>
<dbReference type="InterPro" id="IPR023313">
    <property type="entry name" value="UBQ-conjugating_AS"/>
</dbReference>
<evidence type="ECO:0000256" key="5">
    <source>
        <dbReference type="ARBA" id="ARBA00022691"/>
    </source>
</evidence>
<keyword evidence="4" id="KW-0808">Transferase</keyword>
<evidence type="ECO:0000256" key="1">
    <source>
        <dbReference type="ARBA" id="ARBA00022490"/>
    </source>
</evidence>
<feature type="active site" description="Glycyl thioester intermediate" evidence="7">
    <location>
        <position position="99"/>
    </location>
</feature>
<proteinExistence type="inferred from homology"/>
<dbReference type="GO" id="GO:0006364">
    <property type="term" value="P:rRNA processing"/>
    <property type="evidence" value="ECO:0007669"/>
    <property type="project" value="UniProtKB-KW"/>
</dbReference>
<dbReference type="SUPFAM" id="SSF54495">
    <property type="entry name" value="UBC-like"/>
    <property type="match status" value="1"/>
</dbReference>
<dbReference type="InterPro" id="IPR000878">
    <property type="entry name" value="4pyrrol_Mease"/>
</dbReference>
<dbReference type="GO" id="GO:0032259">
    <property type="term" value="P:methylation"/>
    <property type="evidence" value="ECO:0007669"/>
    <property type="project" value="UniProtKB-KW"/>
</dbReference>
<dbReference type="SUPFAM" id="SSF53790">
    <property type="entry name" value="Tetrapyrrole methylase"/>
    <property type="match status" value="2"/>
</dbReference>
<evidence type="ECO:0000256" key="2">
    <source>
        <dbReference type="ARBA" id="ARBA00022552"/>
    </source>
</evidence>
<evidence type="ECO:0000256" key="7">
    <source>
        <dbReference type="PROSITE-ProRule" id="PRU10133"/>
    </source>
</evidence>
<accession>A0A5N5HJL2</accession>
<dbReference type="HAMAP" id="MF_01877">
    <property type="entry name" value="16SrRNA_methyltr_I"/>
    <property type="match status" value="1"/>
</dbReference>
<organism evidence="9 10">
    <name type="scientific">Pyrus ussuriensis x Pyrus communis</name>
    <dbReference type="NCBI Taxonomy" id="2448454"/>
    <lineage>
        <taxon>Eukaryota</taxon>
        <taxon>Viridiplantae</taxon>
        <taxon>Streptophyta</taxon>
        <taxon>Embryophyta</taxon>
        <taxon>Tracheophyta</taxon>
        <taxon>Spermatophyta</taxon>
        <taxon>Magnoliopsida</taxon>
        <taxon>eudicotyledons</taxon>
        <taxon>Gunneridae</taxon>
        <taxon>Pentapetalae</taxon>
        <taxon>rosids</taxon>
        <taxon>fabids</taxon>
        <taxon>Rosales</taxon>
        <taxon>Rosaceae</taxon>
        <taxon>Amygdaloideae</taxon>
        <taxon>Maleae</taxon>
        <taxon>Pyrus</taxon>
    </lineage>
</organism>
<keyword evidence="5" id="KW-0949">S-adenosyl-L-methionine</keyword>
<name>A0A5N5HJL2_9ROSA</name>
<evidence type="ECO:0000313" key="9">
    <source>
        <dbReference type="EMBL" id="KAB2628169.1"/>
    </source>
</evidence>
<reference evidence="9 10" key="1">
    <citation type="submission" date="2019-09" db="EMBL/GenBank/DDBJ databases">
        <authorList>
            <person name="Ou C."/>
        </authorList>
    </citation>
    <scope>NUCLEOTIDE SEQUENCE [LARGE SCALE GENOMIC DNA]</scope>
    <source>
        <strain evidence="9">S2</strain>
        <tissue evidence="9">Leaf</tissue>
    </source>
</reference>
<dbReference type="InterPro" id="IPR014777">
    <property type="entry name" value="4pyrrole_Mease_sub1"/>
</dbReference>
<keyword evidence="6" id="KW-0833">Ubl conjugation pathway</keyword>
<evidence type="ECO:0000259" key="8">
    <source>
        <dbReference type="PROSITE" id="PS50127"/>
    </source>
</evidence>
<evidence type="ECO:0000256" key="3">
    <source>
        <dbReference type="ARBA" id="ARBA00022603"/>
    </source>
</evidence>
<protein>
    <recommendedName>
        <fullName evidence="8">UBC core domain-containing protein</fullName>
    </recommendedName>
</protein>
<sequence>MTSSSSTSRKALSKIACNRLQKELVEWQVNAPAGFSHKVTDNLQRWVIEVTGAPGTLYANEIYQLQVDFPEHYPMEAPQVIFVSPAPLHPHIYSNGHICLDILYDSWSPAMTVSSICISILSMLSSSTEKGPLEPGLYLVGTPIGNLEDITLRALRVLNSPHVILSEGTRHSGKLLHHYSIKTPLLSYHKFNEAQRGQTVLKRLKEGEIVALISDAGMPGIGDPATELCTVLKRLKEGEIVALISDAGMPGISDPATELAKLCVDENIPVIPIPGPSAFVAALSASGLSTDEYTFVGFLSKHAGSRRERLTVSANEGTTQIFYVPPHKLQQFLEETSSVFGVSRKCVIAREITKIHEEFWWGTLGEAAEAYSTHQPKAPSESQLEDELRDLISSGHGLSTAVKLVADGTSVRRKTIYSIALKQFGKQPGSQSDADPCKPQLEK</sequence>
<reference evidence="10" key="2">
    <citation type="submission" date="2019-10" db="EMBL/GenBank/DDBJ databases">
        <title>A de novo genome assembly of a pear dwarfing rootstock.</title>
        <authorList>
            <person name="Wang F."/>
            <person name="Wang J."/>
            <person name="Li S."/>
            <person name="Zhang Y."/>
            <person name="Fang M."/>
            <person name="Ma L."/>
            <person name="Zhao Y."/>
            <person name="Jiang S."/>
        </authorList>
    </citation>
    <scope>NUCLEOTIDE SEQUENCE [LARGE SCALE GENOMIC DNA]</scope>
</reference>
<dbReference type="PANTHER" id="PTHR46111:SF1">
    <property type="entry name" value="RIBOSOMAL RNA SMALL SUBUNIT METHYLTRANSFERASE I"/>
    <property type="match status" value="1"/>
</dbReference>
<dbReference type="PROSITE" id="PS50127">
    <property type="entry name" value="UBC_2"/>
    <property type="match status" value="1"/>
</dbReference>
<gene>
    <name evidence="9" type="ORF">D8674_032964</name>
</gene>
<feature type="domain" description="UBC core" evidence="8">
    <location>
        <begin position="15"/>
        <end position="164"/>
    </location>
</feature>
<dbReference type="InterPro" id="IPR008189">
    <property type="entry name" value="rRNA_ssu_MeTfrase_I"/>
</dbReference>
<evidence type="ECO:0000256" key="6">
    <source>
        <dbReference type="ARBA" id="ARBA00022786"/>
    </source>
</evidence>
<keyword evidence="2" id="KW-0698">rRNA processing</keyword>